<proteinExistence type="predicted"/>
<feature type="domain" description="ACT" evidence="1">
    <location>
        <begin position="4"/>
        <end position="77"/>
    </location>
</feature>
<accession>A0A919RHB8</accession>
<organism evidence="2 3">
    <name type="scientific">Sinosporangium siamense</name>
    <dbReference type="NCBI Taxonomy" id="1367973"/>
    <lineage>
        <taxon>Bacteria</taxon>
        <taxon>Bacillati</taxon>
        <taxon>Actinomycetota</taxon>
        <taxon>Actinomycetes</taxon>
        <taxon>Streptosporangiales</taxon>
        <taxon>Streptosporangiaceae</taxon>
        <taxon>Sinosporangium</taxon>
    </lineage>
</organism>
<gene>
    <name evidence="2" type="ORF">Ssi02_39880</name>
</gene>
<comment type="caution">
    <text evidence="2">The sequence shown here is derived from an EMBL/GenBank/DDBJ whole genome shotgun (WGS) entry which is preliminary data.</text>
</comment>
<dbReference type="Pfam" id="PF01842">
    <property type="entry name" value="ACT"/>
    <property type="match status" value="1"/>
</dbReference>
<dbReference type="Proteomes" id="UP000606172">
    <property type="component" value="Unassembled WGS sequence"/>
</dbReference>
<dbReference type="EMBL" id="BOOW01000026">
    <property type="protein sequence ID" value="GII93757.1"/>
    <property type="molecule type" value="Genomic_DNA"/>
</dbReference>
<dbReference type="Gene3D" id="3.30.70.260">
    <property type="match status" value="1"/>
</dbReference>
<evidence type="ECO:0000313" key="3">
    <source>
        <dbReference type="Proteomes" id="UP000606172"/>
    </source>
</evidence>
<sequence>MWLRLRVSLPDRPGALGQVARVLGALGVDILQLTVLERETGRAVDDITVAWPGTPSGEQIADRLAAVPGVRVEGAWPTREVPGAAPDYDLLRHVATDPARACLTLVDAVPALVGGDWAITLSCPDGEVVHRSMHTPDPLTPVDLTTALGVPRPLVFTWQGLPMMGIPLGEEALHLVVARTEGPPFHRAELDRAARVVEIVALVMTLGAKSVLAGSVPAPAEGG</sequence>
<evidence type="ECO:0000259" key="1">
    <source>
        <dbReference type="PROSITE" id="PS51671"/>
    </source>
</evidence>
<dbReference type="InterPro" id="IPR045865">
    <property type="entry name" value="ACT-like_dom_sf"/>
</dbReference>
<dbReference type="SUPFAM" id="SSF55021">
    <property type="entry name" value="ACT-like"/>
    <property type="match status" value="1"/>
</dbReference>
<dbReference type="InterPro" id="IPR002912">
    <property type="entry name" value="ACT_dom"/>
</dbReference>
<reference evidence="2" key="1">
    <citation type="submission" date="2021-01" db="EMBL/GenBank/DDBJ databases">
        <title>Whole genome shotgun sequence of Sinosporangium siamense NBRC 109515.</title>
        <authorList>
            <person name="Komaki H."/>
            <person name="Tamura T."/>
        </authorList>
    </citation>
    <scope>NUCLEOTIDE SEQUENCE</scope>
    <source>
        <strain evidence="2">NBRC 109515</strain>
    </source>
</reference>
<dbReference type="PROSITE" id="PS51671">
    <property type="entry name" value="ACT"/>
    <property type="match status" value="1"/>
</dbReference>
<dbReference type="RefSeq" id="WP_204027384.1">
    <property type="nucleotide sequence ID" value="NZ_BOOW01000026.1"/>
</dbReference>
<dbReference type="AlphaFoldDB" id="A0A919RHB8"/>
<name>A0A919RHB8_9ACTN</name>
<keyword evidence="3" id="KW-1185">Reference proteome</keyword>
<evidence type="ECO:0000313" key="2">
    <source>
        <dbReference type="EMBL" id="GII93757.1"/>
    </source>
</evidence>
<protein>
    <submittedName>
        <fullName evidence="2">Amino acid-binding protein</fullName>
    </submittedName>
</protein>